<organism evidence="2 4">
    <name type="scientific">Flavobacterium glaciei</name>
    <dbReference type="NCBI Taxonomy" id="386300"/>
    <lineage>
        <taxon>Bacteria</taxon>
        <taxon>Pseudomonadati</taxon>
        <taxon>Bacteroidota</taxon>
        <taxon>Flavobacteriia</taxon>
        <taxon>Flavobacteriales</taxon>
        <taxon>Flavobacteriaceae</taxon>
        <taxon>Flavobacterium</taxon>
    </lineage>
</organism>
<evidence type="ECO:0000313" key="2">
    <source>
        <dbReference type="EMBL" id="TWI44734.1"/>
    </source>
</evidence>
<proteinExistence type="predicted"/>
<reference evidence="2" key="3">
    <citation type="submission" date="2019-07" db="EMBL/GenBank/DDBJ databases">
        <authorList>
            <person name="Whitman W."/>
            <person name="Huntemann M."/>
            <person name="Clum A."/>
            <person name="Pillay M."/>
            <person name="Palaniappan K."/>
            <person name="Varghese N."/>
            <person name="Mikhailova N."/>
            <person name="Stamatis D."/>
            <person name="Reddy T."/>
            <person name="Daum C."/>
            <person name="Shapiro N."/>
            <person name="Ivanova N."/>
            <person name="Kyrpides N."/>
            <person name="Woyke T."/>
        </authorList>
    </citation>
    <scope>NUCLEOTIDE SEQUENCE</scope>
    <source>
        <strain evidence="2">CGMCC 1.5380</strain>
    </source>
</reference>
<dbReference type="Proteomes" id="UP000254518">
    <property type="component" value="Unassembled WGS sequence"/>
</dbReference>
<dbReference type="AlphaFoldDB" id="A0A562PJX5"/>
<sequence>MINNSDELYDEIMKNKPNEIRLVLSKIDEILAKDLKNEDYEDCARLRDMKEPLNKFLKNELQYNDIKDDLSFANEKIGGLINDAILRAKNK</sequence>
<dbReference type="Proteomes" id="UP000321392">
    <property type="component" value="Unassembled WGS sequence"/>
</dbReference>
<reference evidence="2 4" key="1">
    <citation type="journal article" date="2015" name="Stand. Genomic Sci.">
        <title>Genomic Encyclopedia of Bacterial and Archaeal Type Strains, Phase III: the genomes of soil and plant-associated and newly described type strains.</title>
        <authorList>
            <person name="Whitman W.B."/>
            <person name="Woyke T."/>
            <person name="Klenk H.P."/>
            <person name="Zhou Y."/>
            <person name="Lilburn T.G."/>
            <person name="Beck B.J."/>
            <person name="De Vos P."/>
            <person name="Vandamme P."/>
            <person name="Eisen J.A."/>
            <person name="Garrity G."/>
            <person name="Hugenholtz P."/>
            <person name="Kyrpides N.C."/>
        </authorList>
    </citation>
    <scope>NUCLEOTIDE SEQUENCE [LARGE SCALE GENOMIC DNA]</scope>
    <source>
        <strain evidence="2 4">CGMCC 1.5380</strain>
    </source>
</reference>
<comment type="caution">
    <text evidence="2">The sequence shown here is derived from an EMBL/GenBank/DDBJ whole genome shotgun (WGS) entry which is preliminary data.</text>
</comment>
<dbReference type="RefSeq" id="WP_114755147.1">
    <property type="nucleotide sequence ID" value="NZ_QQBA01000016.1"/>
</dbReference>
<protein>
    <submittedName>
        <fullName evidence="2">Uncharacterized protein</fullName>
    </submittedName>
</protein>
<evidence type="ECO:0000313" key="1">
    <source>
        <dbReference type="EMBL" id="RDI50481.1"/>
    </source>
</evidence>
<evidence type="ECO:0000313" key="3">
    <source>
        <dbReference type="Proteomes" id="UP000254518"/>
    </source>
</evidence>
<gene>
    <name evidence="1" type="ORF">DFR66_11652</name>
    <name evidence="2" type="ORF">IQ02_02510</name>
</gene>
<dbReference type="EMBL" id="VLKX01000015">
    <property type="protein sequence ID" value="TWI44734.1"/>
    <property type="molecule type" value="Genomic_DNA"/>
</dbReference>
<evidence type="ECO:0000313" key="4">
    <source>
        <dbReference type="Proteomes" id="UP000321392"/>
    </source>
</evidence>
<dbReference type="EMBL" id="QQBA01000016">
    <property type="protein sequence ID" value="RDI50481.1"/>
    <property type="molecule type" value="Genomic_DNA"/>
</dbReference>
<keyword evidence="3" id="KW-1185">Reference proteome</keyword>
<accession>A0A562PJX5</accession>
<name>A0A562PJX5_9FLAO</name>
<reference evidence="1 3" key="2">
    <citation type="submission" date="2018-07" db="EMBL/GenBank/DDBJ databases">
        <title>Genomic Encyclopedia of Type Strains, Phase IV (KMG-IV): sequencing the most valuable type-strain genomes for metagenomic binning, comparative biology and taxonomic classification.</title>
        <authorList>
            <person name="Goeker M."/>
        </authorList>
    </citation>
    <scope>NUCLEOTIDE SEQUENCE [LARGE SCALE GENOMIC DNA]</scope>
    <source>
        <strain evidence="1 3">DSM 19728</strain>
    </source>
</reference>